<name>A0AAV6TS86_9ARAC</name>
<dbReference type="GO" id="GO:0005524">
    <property type="term" value="F:ATP binding"/>
    <property type="evidence" value="ECO:0007669"/>
    <property type="project" value="UniProtKB-KW"/>
</dbReference>
<dbReference type="SUPFAM" id="SSF55681">
    <property type="entry name" value="Class II aaRS and biotin synthetases"/>
    <property type="match status" value="1"/>
</dbReference>
<keyword evidence="6" id="KW-1185">Reference proteome</keyword>
<evidence type="ECO:0000313" key="6">
    <source>
        <dbReference type="Proteomes" id="UP000827092"/>
    </source>
</evidence>
<gene>
    <name evidence="5" type="ORF">JTE90_014223</name>
</gene>
<sequence length="116" mass="13266">MHERRSADTDDWELNGDILVYYDVLDIALELSSMGVRVTRNSLIKQLAKSEQLDWLDTPFHKALAANELPYTIGGAIGQSRLCMYLLDKMHIGEVQASVWDQKTIDECERNNIKLL</sequence>
<dbReference type="EMBL" id="JAFNEN010001218">
    <property type="protein sequence ID" value="KAG8174438.1"/>
    <property type="molecule type" value="Genomic_DNA"/>
</dbReference>
<accession>A0AAV6TS86</accession>
<keyword evidence="3" id="KW-0547">Nucleotide-binding</keyword>
<evidence type="ECO:0000256" key="3">
    <source>
        <dbReference type="ARBA" id="ARBA00022741"/>
    </source>
</evidence>
<reference evidence="5 6" key="1">
    <citation type="journal article" date="2022" name="Nat. Ecol. Evol.">
        <title>A masculinizing supergene underlies an exaggerated male reproductive morph in a spider.</title>
        <authorList>
            <person name="Hendrickx F."/>
            <person name="De Corte Z."/>
            <person name="Sonet G."/>
            <person name="Van Belleghem S.M."/>
            <person name="Kostlbacher S."/>
            <person name="Vangestel C."/>
        </authorList>
    </citation>
    <scope>NUCLEOTIDE SEQUENCE [LARGE SCALE GENOMIC DNA]</scope>
    <source>
        <strain evidence="5">W744_W776</strain>
    </source>
</reference>
<evidence type="ECO:0000256" key="2">
    <source>
        <dbReference type="ARBA" id="ARBA00022598"/>
    </source>
</evidence>
<dbReference type="GO" id="GO:0006529">
    <property type="term" value="P:asparagine biosynthetic process"/>
    <property type="evidence" value="ECO:0007669"/>
    <property type="project" value="InterPro"/>
</dbReference>
<protein>
    <recommendedName>
        <fullName evidence="7">Aspartate--ammonia ligase</fullName>
    </recommendedName>
</protein>
<evidence type="ECO:0000256" key="1">
    <source>
        <dbReference type="ARBA" id="ARBA00022490"/>
    </source>
</evidence>
<keyword evidence="2" id="KW-0436">Ligase</keyword>
<keyword evidence="1" id="KW-0963">Cytoplasm</keyword>
<keyword evidence="4" id="KW-0067">ATP-binding</keyword>
<dbReference type="Pfam" id="PF03590">
    <property type="entry name" value="AsnA"/>
    <property type="match status" value="1"/>
</dbReference>
<proteinExistence type="predicted"/>
<dbReference type="Gene3D" id="3.30.930.10">
    <property type="entry name" value="Bira Bifunctional Protein, Domain 2"/>
    <property type="match status" value="1"/>
</dbReference>
<evidence type="ECO:0000313" key="5">
    <source>
        <dbReference type="EMBL" id="KAG8174438.1"/>
    </source>
</evidence>
<dbReference type="AlphaFoldDB" id="A0AAV6TS86"/>
<dbReference type="InterPro" id="IPR004618">
    <property type="entry name" value="AsnA"/>
</dbReference>
<dbReference type="InterPro" id="IPR045864">
    <property type="entry name" value="aa-tRNA-synth_II/BPL/LPL"/>
</dbReference>
<dbReference type="GO" id="GO:0004071">
    <property type="term" value="F:aspartate-ammonia ligase activity"/>
    <property type="evidence" value="ECO:0007669"/>
    <property type="project" value="InterPro"/>
</dbReference>
<organism evidence="5 6">
    <name type="scientific">Oedothorax gibbosus</name>
    <dbReference type="NCBI Taxonomy" id="931172"/>
    <lineage>
        <taxon>Eukaryota</taxon>
        <taxon>Metazoa</taxon>
        <taxon>Ecdysozoa</taxon>
        <taxon>Arthropoda</taxon>
        <taxon>Chelicerata</taxon>
        <taxon>Arachnida</taxon>
        <taxon>Araneae</taxon>
        <taxon>Araneomorphae</taxon>
        <taxon>Entelegynae</taxon>
        <taxon>Araneoidea</taxon>
        <taxon>Linyphiidae</taxon>
        <taxon>Erigoninae</taxon>
        <taxon>Oedothorax</taxon>
    </lineage>
</organism>
<dbReference type="Proteomes" id="UP000827092">
    <property type="component" value="Unassembled WGS sequence"/>
</dbReference>
<evidence type="ECO:0008006" key="7">
    <source>
        <dbReference type="Google" id="ProtNLM"/>
    </source>
</evidence>
<dbReference type="GO" id="GO:0005829">
    <property type="term" value="C:cytosol"/>
    <property type="evidence" value="ECO:0007669"/>
    <property type="project" value="TreeGrafter"/>
</dbReference>
<dbReference type="PANTHER" id="PTHR30073">
    <property type="entry name" value="ASPARTATE--AMMONIA LIGASE"/>
    <property type="match status" value="1"/>
</dbReference>
<dbReference type="PANTHER" id="PTHR30073:SF5">
    <property type="entry name" value="ASPARTATE--AMMONIA LIGASE"/>
    <property type="match status" value="1"/>
</dbReference>
<comment type="caution">
    <text evidence="5">The sequence shown here is derived from an EMBL/GenBank/DDBJ whole genome shotgun (WGS) entry which is preliminary data.</text>
</comment>
<evidence type="ECO:0000256" key="4">
    <source>
        <dbReference type="ARBA" id="ARBA00022840"/>
    </source>
</evidence>